<gene>
    <name evidence="1" type="ORF">SAMN04488075_2872</name>
</gene>
<evidence type="ECO:0000313" key="2">
    <source>
        <dbReference type="Proteomes" id="UP000199125"/>
    </source>
</evidence>
<organism evidence="1 2">
    <name type="scientific">Paracoccus alkenifer</name>
    <dbReference type="NCBI Taxonomy" id="65735"/>
    <lineage>
        <taxon>Bacteria</taxon>
        <taxon>Pseudomonadati</taxon>
        <taxon>Pseudomonadota</taxon>
        <taxon>Alphaproteobacteria</taxon>
        <taxon>Rhodobacterales</taxon>
        <taxon>Paracoccaceae</taxon>
        <taxon>Paracoccus</taxon>
    </lineage>
</organism>
<dbReference type="RefSeq" id="WP_090848785.1">
    <property type="nucleotide sequence ID" value="NZ_FNXG01000006.1"/>
</dbReference>
<dbReference type="EMBL" id="FNXG01000006">
    <property type="protein sequence ID" value="SEI10132.1"/>
    <property type="molecule type" value="Genomic_DNA"/>
</dbReference>
<keyword evidence="2" id="KW-1185">Reference proteome</keyword>
<dbReference type="Proteomes" id="UP000199125">
    <property type="component" value="Unassembled WGS sequence"/>
</dbReference>
<dbReference type="AlphaFoldDB" id="A0A1H6NHT2"/>
<proteinExistence type="predicted"/>
<name>A0A1H6NHT2_9RHOB</name>
<dbReference type="STRING" id="65735.SAMN04488075_2872"/>
<accession>A0A1H6NHT2</accession>
<protein>
    <submittedName>
        <fullName evidence="1">Uncharacterized protein</fullName>
    </submittedName>
</protein>
<evidence type="ECO:0000313" key="1">
    <source>
        <dbReference type="EMBL" id="SEI10132.1"/>
    </source>
</evidence>
<sequence length="109" mass="11682">MSDRREQPPLTAEAFDAMMADVQAARLCLAGLLSDTGHDRNLAARLSAEILSIQSAIESRAAYKKVVQPFSTPIRVVVGPPGSRFFAGDGWAFYEDLIPSACAATAKAR</sequence>
<reference evidence="2" key="1">
    <citation type="submission" date="2016-10" db="EMBL/GenBank/DDBJ databases">
        <authorList>
            <person name="Varghese N."/>
            <person name="Submissions S."/>
        </authorList>
    </citation>
    <scope>NUCLEOTIDE SEQUENCE [LARGE SCALE GENOMIC DNA]</scope>
    <source>
        <strain evidence="2">DSM 11593</strain>
    </source>
</reference>